<gene>
    <name evidence="11" type="ORF">DFQ59_105189</name>
</gene>
<dbReference type="InterPro" id="IPR018317">
    <property type="entry name" value="QueC"/>
</dbReference>
<dbReference type="Proteomes" id="UP000252707">
    <property type="component" value="Unassembled WGS sequence"/>
</dbReference>
<keyword evidence="7" id="KW-0067">ATP-binding</keyword>
<evidence type="ECO:0000313" key="12">
    <source>
        <dbReference type="Proteomes" id="UP000252707"/>
    </source>
</evidence>
<sequence>MAGPVAVLVSGGIDSAALAVELAGTHPVVHPLYLRHGLQWEETELAHLRRFLAAAERPALRPVSVLELPVADLYGRHWSLSDGAVPDHSTPDEAVYLPGRNLLFLAKAGVWCERHGVSAIALAPLKGNPFSDNSPEFYAAMERVLELALGFRLEILRPYAALTKAEVIRRSSRLPLELTFSCMDPRQGRHCGRCNKCAERHRAFREAGVEDRTEYAAPPR</sequence>
<comment type="caution">
    <text evidence="11">The sequence shown here is derived from an EMBL/GenBank/DDBJ whole genome shotgun (WGS) entry which is preliminary data.</text>
</comment>
<keyword evidence="12" id="KW-1185">Reference proteome</keyword>
<dbReference type="GO" id="GO:0008616">
    <property type="term" value="P:tRNA queuosine(34) biosynthetic process"/>
    <property type="evidence" value="ECO:0007669"/>
    <property type="project" value="UniProtKB-KW"/>
</dbReference>
<dbReference type="RefSeq" id="WP_114279951.1">
    <property type="nucleotide sequence ID" value="NZ_QPJY01000005.1"/>
</dbReference>
<dbReference type="EC" id="6.3.4.20" evidence="9"/>
<dbReference type="Pfam" id="PF06508">
    <property type="entry name" value="QueC"/>
    <property type="match status" value="1"/>
</dbReference>
<proteinExistence type="inferred from homology"/>
<dbReference type="OrthoDB" id="9789567at2"/>
<keyword evidence="3" id="KW-0479">Metal-binding</keyword>
<dbReference type="AlphaFoldDB" id="A0A369CB68"/>
<evidence type="ECO:0000256" key="2">
    <source>
        <dbReference type="ARBA" id="ARBA00022598"/>
    </source>
</evidence>
<protein>
    <recommendedName>
        <fullName evidence="9">7-cyano-7-deazaguanine synthase</fullName>
        <ecNumber evidence="9">6.3.4.20</ecNumber>
    </recommendedName>
</protein>
<evidence type="ECO:0000256" key="3">
    <source>
        <dbReference type="ARBA" id="ARBA00022723"/>
    </source>
</evidence>
<reference evidence="11 12" key="1">
    <citation type="submission" date="2018-07" db="EMBL/GenBank/DDBJ databases">
        <title>Genomic Encyclopedia of Type Strains, Phase IV (KMG-IV): sequencing the most valuable type-strain genomes for metagenomic binning, comparative biology and taxonomic classification.</title>
        <authorList>
            <person name="Goeker M."/>
        </authorList>
    </citation>
    <scope>NUCLEOTIDE SEQUENCE [LARGE SCALE GENOMIC DNA]</scope>
    <source>
        <strain evidence="11 12">DSM 26407</strain>
    </source>
</reference>
<dbReference type="GO" id="GO:0005524">
    <property type="term" value="F:ATP binding"/>
    <property type="evidence" value="ECO:0007669"/>
    <property type="project" value="UniProtKB-KW"/>
</dbReference>
<dbReference type="SUPFAM" id="SSF52402">
    <property type="entry name" value="Adenine nucleotide alpha hydrolases-like"/>
    <property type="match status" value="1"/>
</dbReference>
<comment type="similarity">
    <text evidence="8">Belongs to the QueC family.</text>
</comment>
<keyword evidence="2" id="KW-0436">Ligase</keyword>
<evidence type="ECO:0000256" key="9">
    <source>
        <dbReference type="ARBA" id="ARBA00039149"/>
    </source>
</evidence>
<keyword evidence="4" id="KW-0547">Nucleotide-binding</keyword>
<dbReference type="PANTHER" id="PTHR42914">
    <property type="entry name" value="7-CYANO-7-DEAZAGUANINE SYNTHASE"/>
    <property type="match status" value="1"/>
</dbReference>
<evidence type="ECO:0000256" key="8">
    <source>
        <dbReference type="ARBA" id="ARBA00037993"/>
    </source>
</evidence>
<dbReference type="Gene3D" id="3.40.50.620">
    <property type="entry name" value="HUPs"/>
    <property type="match status" value="1"/>
</dbReference>
<evidence type="ECO:0000256" key="6">
    <source>
        <dbReference type="ARBA" id="ARBA00022833"/>
    </source>
</evidence>
<evidence type="ECO:0000256" key="5">
    <source>
        <dbReference type="ARBA" id="ARBA00022785"/>
    </source>
</evidence>
<comment type="pathway">
    <text evidence="1">Purine metabolism; 7-cyano-7-deazaguanine biosynthesis.</text>
</comment>
<accession>A0A369CB68</accession>
<keyword evidence="6" id="KW-0862">Zinc</keyword>
<dbReference type="GO" id="GO:0016874">
    <property type="term" value="F:ligase activity"/>
    <property type="evidence" value="ECO:0007669"/>
    <property type="project" value="UniProtKB-KW"/>
</dbReference>
<evidence type="ECO:0000256" key="10">
    <source>
        <dbReference type="ARBA" id="ARBA00047890"/>
    </source>
</evidence>
<evidence type="ECO:0000256" key="1">
    <source>
        <dbReference type="ARBA" id="ARBA00005061"/>
    </source>
</evidence>
<dbReference type="InterPro" id="IPR014729">
    <property type="entry name" value="Rossmann-like_a/b/a_fold"/>
</dbReference>
<comment type="catalytic activity">
    <reaction evidence="10">
        <text>7-carboxy-7-carbaguanine + NH4(+) + 2 ATP = 7-cyano-7-carbaguanine + 2 AMP + 2 diphosphate + 2 H(+)</text>
        <dbReference type="Rhea" id="RHEA:27982"/>
        <dbReference type="ChEBI" id="CHEBI:15378"/>
        <dbReference type="ChEBI" id="CHEBI:28938"/>
        <dbReference type="ChEBI" id="CHEBI:30616"/>
        <dbReference type="ChEBI" id="CHEBI:33019"/>
        <dbReference type="ChEBI" id="CHEBI:45075"/>
        <dbReference type="ChEBI" id="CHEBI:61036"/>
        <dbReference type="ChEBI" id="CHEBI:456215"/>
        <dbReference type="EC" id="6.3.4.20"/>
    </reaction>
</comment>
<dbReference type="GO" id="GO:0046872">
    <property type="term" value="F:metal ion binding"/>
    <property type="evidence" value="ECO:0007669"/>
    <property type="project" value="UniProtKB-KW"/>
</dbReference>
<organism evidence="11 12">
    <name type="scientific">Thioalbus denitrificans</name>
    <dbReference type="NCBI Taxonomy" id="547122"/>
    <lineage>
        <taxon>Bacteria</taxon>
        <taxon>Pseudomonadati</taxon>
        <taxon>Pseudomonadota</taxon>
        <taxon>Gammaproteobacteria</taxon>
        <taxon>Chromatiales</taxon>
        <taxon>Ectothiorhodospiraceae</taxon>
        <taxon>Thioalbus</taxon>
    </lineage>
</organism>
<name>A0A369CB68_9GAMM</name>
<evidence type="ECO:0000256" key="7">
    <source>
        <dbReference type="ARBA" id="ARBA00022840"/>
    </source>
</evidence>
<keyword evidence="5" id="KW-0671">Queuosine biosynthesis</keyword>
<evidence type="ECO:0000256" key="4">
    <source>
        <dbReference type="ARBA" id="ARBA00022741"/>
    </source>
</evidence>
<dbReference type="EMBL" id="QPJY01000005">
    <property type="protein sequence ID" value="RCX30355.1"/>
    <property type="molecule type" value="Genomic_DNA"/>
</dbReference>
<evidence type="ECO:0000313" key="11">
    <source>
        <dbReference type="EMBL" id="RCX30355.1"/>
    </source>
</evidence>
<dbReference type="PANTHER" id="PTHR42914:SF1">
    <property type="entry name" value="7-CYANO-7-DEAZAGUANINE SYNTHASE"/>
    <property type="match status" value="1"/>
</dbReference>